<reference evidence="3" key="1">
    <citation type="submission" date="2020-09" db="EMBL/GenBank/DDBJ databases">
        <title>Iningainema tapete sp. nov. (Scytonemataceae, Cyanobacteria) from greenhouses in central Florida (USA) produces two types of nodularin with biosynthetic potential for microcystin-LR and anabaenopeptins.</title>
        <authorList>
            <person name="Berthold D.E."/>
            <person name="Lefler F.W."/>
            <person name="Huang I.-S."/>
            <person name="Abdulla H."/>
            <person name="Zimba P.V."/>
            <person name="Laughinghouse H.D. IV."/>
        </authorList>
    </citation>
    <scope>NUCLEOTIDE SEQUENCE</scope>
    <source>
        <strain evidence="3">BLCCT55</strain>
    </source>
</reference>
<dbReference type="InterPro" id="IPR013490">
    <property type="entry name" value="CRISPR-assoc_RAMP_Csx10"/>
</dbReference>
<dbReference type="Pfam" id="PF03787">
    <property type="entry name" value="RAMPs"/>
    <property type="match status" value="1"/>
</dbReference>
<keyword evidence="4" id="KW-1185">Reference proteome</keyword>
<gene>
    <name evidence="3" type="primary">csx10</name>
    <name evidence="3" type="ORF">ICL16_25975</name>
</gene>
<dbReference type="EMBL" id="JACXAE010000080">
    <property type="protein sequence ID" value="MBD2775414.1"/>
    <property type="molecule type" value="Genomic_DNA"/>
</dbReference>
<comment type="caution">
    <text evidence="3">The sequence shown here is derived from an EMBL/GenBank/DDBJ whole genome shotgun (WGS) entry which is preliminary data.</text>
</comment>
<dbReference type="InterPro" id="IPR005537">
    <property type="entry name" value="RAMP_III_fam"/>
</dbReference>
<organism evidence="3 4">
    <name type="scientific">Iningainema tapete BLCC-T55</name>
    <dbReference type="NCBI Taxonomy" id="2748662"/>
    <lineage>
        <taxon>Bacteria</taxon>
        <taxon>Bacillati</taxon>
        <taxon>Cyanobacteriota</taxon>
        <taxon>Cyanophyceae</taxon>
        <taxon>Nostocales</taxon>
        <taxon>Scytonemataceae</taxon>
        <taxon>Iningainema tapete</taxon>
    </lineage>
</organism>
<dbReference type="RefSeq" id="WP_190833784.1">
    <property type="nucleotide sequence ID" value="NZ_CAWPPI010000080.1"/>
</dbReference>
<protein>
    <submittedName>
        <fullName evidence="3">CRISPR-associated RAMP protein Csx10</fullName>
    </submittedName>
</protein>
<dbReference type="NCBIfam" id="TIGR02674">
    <property type="entry name" value="cas_cyan_RAMP_2"/>
    <property type="match status" value="1"/>
</dbReference>
<dbReference type="GO" id="GO:0051607">
    <property type="term" value="P:defense response to virus"/>
    <property type="evidence" value="ECO:0007669"/>
    <property type="project" value="UniProtKB-KW"/>
</dbReference>
<feature type="domain" description="CRISPR type III-associated protein" evidence="2">
    <location>
        <begin position="8"/>
        <end position="289"/>
    </location>
</feature>
<dbReference type="AlphaFoldDB" id="A0A8J6XP01"/>
<proteinExistence type="predicted"/>
<sequence length="456" mass="51782">MKRIQLQIKALSPLAIARQKPGGSVSEVEDYIPGTVIRGAFAAQILQQSGHLSTNLAENGGDFQALFLGDEPAIFQHAYPATLEINDEIVSRQRVEEIKVLPATALSSKTKPGFKPKNNGVFDTLIDRFCAEGYGYPYDPNCPTDGERVDTPGISFYSQVNKAFLVFWCKWYYKLQNNQLVEAGKLDLWFISLAYYLIYERAYKQEANKRLLTRVGINRRRATAEEEILYSIEVLNESKFKGEKPKPVIYNSAIVVTDTLADSLWQFIHARHQDFRLGGSTSRGLGKVEIKVIQPKDVQPNVEDKVTKFTQTLQKRWQEWNNIFGSPIKESPDNRTFFTLDLQADAILTEQWRRTTVISATMLQQFTGVEAPVTLEAVYSSYDYRSGWNAAWGLMKDVELVTRKGSVYLFSTTEPDKWYEALAQLELTGVGDRTCEGFGQVLVCNDFHLVFREFPV</sequence>
<evidence type="ECO:0000259" key="2">
    <source>
        <dbReference type="Pfam" id="PF03787"/>
    </source>
</evidence>
<evidence type="ECO:0000313" key="3">
    <source>
        <dbReference type="EMBL" id="MBD2775414.1"/>
    </source>
</evidence>
<evidence type="ECO:0000313" key="4">
    <source>
        <dbReference type="Proteomes" id="UP000629098"/>
    </source>
</evidence>
<accession>A0A8J6XP01</accession>
<dbReference type="Proteomes" id="UP000629098">
    <property type="component" value="Unassembled WGS sequence"/>
</dbReference>
<evidence type="ECO:0000256" key="1">
    <source>
        <dbReference type="ARBA" id="ARBA00023118"/>
    </source>
</evidence>
<name>A0A8J6XP01_9CYAN</name>
<keyword evidence="1" id="KW-0051">Antiviral defense</keyword>